<dbReference type="InterPro" id="IPR024248">
    <property type="entry name" value="DUF2695"/>
</dbReference>
<evidence type="ECO:0000313" key="1">
    <source>
        <dbReference type="EMBL" id="SFN32852.1"/>
    </source>
</evidence>
<dbReference type="Pfam" id="PF10905">
    <property type="entry name" value="DUF2695"/>
    <property type="match status" value="1"/>
</dbReference>
<keyword evidence="2" id="KW-1185">Reference proteome</keyword>
<name>A0A1I4Y443_9FLAO</name>
<sequence length="103" mass="12404">MPSKEEIEKRKLLKKQLRENARKEFEENLPISRHYFKTIFDYLNDYLEQNECDHTLNTTLEILRNQNITNVQETISWLNKNGGYCDCEVLYNVEELFDEDAIL</sequence>
<dbReference type="RefSeq" id="WP_091519491.1">
    <property type="nucleotide sequence ID" value="NZ_FOVI01000004.1"/>
</dbReference>
<dbReference type="OrthoDB" id="95751at2"/>
<evidence type="ECO:0000313" key="2">
    <source>
        <dbReference type="Proteomes" id="UP000199036"/>
    </source>
</evidence>
<proteinExistence type="predicted"/>
<dbReference type="STRING" id="913024.SAMN05421741_1046"/>
<reference evidence="2" key="1">
    <citation type="submission" date="2016-10" db="EMBL/GenBank/DDBJ databases">
        <authorList>
            <person name="Varghese N."/>
            <person name="Submissions S."/>
        </authorList>
    </citation>
    <scope>NUCLEOTIDE SEQUENCE [LARGE SCALE GENOMIC DNA]</scope>
    <source>
        <strain evidence="2">DS-12</strain>
    </source>
</reference>
<evidence type="ECO:0008006" key="3">
    <source>
        <dbReference type="Google" id="ProtNLM"/>
    </source>
</evidence>
<gene>
    <name evidence="1" type="ORF">SAMN05421741_1046</name>
</gene>
<organism evidence="1 2">
    <name type="scientific">Paenimyroides ummariense</name>
    <dbReference type="NCBI Taxonomy" id="913024"/>
    <lineage>
        <taxon>Bacteria</taxon>
        <taxon>Pseudomonadati</taxon>
        <taxon>Bacteroidota</taxon>
        <taxon>Flavobacteriia</taxon>
        <taxon>Flavobacteriales</taxon>
        <taxon>Flavobacteriaceae</taxon>
        <taxon>Paenimyroides</taxon>
    </lineage>
</organism>
<dbReference type="Proteomes" id="UP000199036">
    <property type="component" value="Unassembled WGS sequence"/>
</dbReference>
<dbReference type="EMBL" id="FOVI01000004">
    <property type="protein sequence ID" value="SFN32852.1"/>
    <property type="molecule type" value="Genomic_DNA"/>
</dbReference>
<dbReference type="AlphaFoldDB" id="A0A1I4Y443"/>
<accession>A0A1I4Y443</accession>
<protein>
    <recommendedName>
        <fullName evidence="3">DUF2695 domain-containing protein</fullName>
    </recommendedName>
</protein>